<keyword evidence="1" id="KW-1133">Transmembrane helix</keyword>
<accession>A0A2S0N372</accession>
<dbReference type="Proteomes" id="UP000239326">
    <property type="component" value="Chromosome"/>
</dbReference>
<dbReference type="KEGG" id="simp:C6571_15975"/>
<feature type="transmembrane region" description="Helical" evidence="1">
    <location>
        <begin position="233"/>
        <end position="251"/>
    </location>
</feature>
<dbReference type="OrthoDB" id="9152853at2"/>
<sequence length="333" mass="36090">MATHESAEALRVEIGKALAFRENRLESRSEWGSITFEKAAQDFKRVFELLAHLSVLPLEYLTDSAVTQIQSETKQTSEVFARVDMFNIEQETPTQTRDNLVNEIHGRADQLYTIASPWIPFLAYQKGDVAKNIDALTTSVGQAQTLIESAKATIQARQSEIEGIITQAREASAAAGAAVFTQDFKNEAVSLDDQARKWLLLTAGGAALTLGFAIIVWLYPIAGDDVPSIAQRFGGKLAALVVLFTATLWCGKTYKALKHLSTVNRHRALSLQTFQAFSNAASDDPTKDAVLMEATRAIFGSTATGYLDSKGGSESDLKIVEIARTLGGKASAA</sequence>
<evidence type="ECO:0000313" key="3">
    <source>
        <dbReference type="Proteomes" id="UP000239326"/>
    </source>
</evidence>
<dbReference type="EMBL" id="CP027669">
    <property type="protein sequence ID" value="AVO42592.1"/>
    <property type="molecule type" value="Genomic_DNA"/>
</dbReference>
<name>A0A2S0N372_9BURK</name>
<evidence type="ECO:0000313" key="2">
    <source>
        <dbReference type="EMBL" id="AVO42592.1"/>
    </source>
</evidence>
<evidence type="ECO:0000256" key="1">
    <source>
        <dbReference type="SAM" id="Phobius"/>
    </source>
</evidence>
<feature type="transmembrane region" description="Helical" evidence="1">
    <location>
        <begin position="198"/>
        <end position="221"/>
    </location>
</feature>
<gene>
    <name evidence="2" type="ORF">C6571_15975</name>
</gene>
<keyword evidence="1" id="KW-0812">Transmembrane</keyword>
<keyword evidence="3" id="KW-1185">Reference proteome</keyword>
<proteinExistence type="predicted"/>
<dbReference type="AlphaFoldDB" id="A0A2S0N372"/>
<reference evidence="2 3" key="1">
    <citation type="submission" date="2018-03" db="EMBL/GenBank/DDBJ databases">
        <title>Genome sequencing of Simplicispira sp.</title>
        <authorList>
            <person name="Kim S.-J."/>
            <person name="Heo J."/>
            <person name="Kwon S.-W."/>
        </authorList>
    </citation>
    <scope>NUCLEOTIDE SEQUENCE [LARGE SCALE GENOMIC DNA]</scope>
    <source>
        <strain evidence="2 3">SC1-8</strain>
    </source>
</reference>
<keyword evidence="1" id="KW-0472">Membrane</keyword>
<dbReference type="RefSeq" id="WP_106447566.1">
    <property type="nucleotide sequence ID" value="NZ_CP027669.1"/>
</dbReference>
<protein>
    <submittedName>
        <fullName evidence="2">Uncharacterized protein</fullName>
    </submittedName>
</protein>
<organism evidence="2 3">
    <name type="scientific">Simplicispira suum</name>
    <dbReference type="NCBI Taxonomy" id="2109915"/>
    <lineage>
        <taxon>Bacteria</taxon>
        <taxon>Pseudomonadati</taxon>
        <taxon>Pseudomonadota</taxon>
        <taxon>Betaproteobacteria</taxon>
        <taxon>Burkholderiales</taxon>
        <taxon>Comamonadaceae</taxon>
        <taxon>Simplicispira</taxon>
    </lineage>
</organism>